<dbReference type="InterPro" id="IPR021251">
    <property type="entry name" value="DUF2793"/>
</dbReference>
<reference evidence="1 2" key="1">
    <citation type="submission" date="2018-11" db="EMBL/GenBank/DDBJ databases">
        <title>Tabrizicola sp. isolated from sediment of alpine lake.</title>
        <authorList>
            <person name="Liu Z."/>
        </authorList>
    </citation>
    <scope>NUCLEOTIDE SEQUENCE [LARGE SCALE GENOMIC DNA]</scope>
    <source>
        <strain evidence="1 2">DRYC-M-16</strain>
    </source>
</reference>
<protein>
    <submittedName>
        <fullName evidence="1">DUF2793 domain-containing protein</fullName>
    </submittedName>
</protein>
<dbReference type="EMBL" id="RPEM01000003">
    <property type="protein sequence ID" value="TGD44058.1"/>
    <property type="molecule type" value="Genomic_DNA"/>
</dbReference>
<organism evidence="1 2">
    <name type="scientific">Pseudotabrizicola sediminis</name>
    <dbReference type="NCBI Taxonomy" id="2486418"/>
    <lineage>
        <taxon>Bacteria</taxon>
        <taxon>Pseudomonadati</taxon>
        <taxon>Pseudomonadota</taxon>
        <taxon>Alphaproteobacteria</taxon>
        <taxon>Rhodobacterales</taxon>
        <taxon>Paracoccaceae</taxon>
        <taxon>Pseudotabrizicola</taxon>
    </lineage>
</organism>
<proteinExistence type="predicted"/>
<gene>
    <name evidence="1" type="ORF">EEB11_04915</name>
</gene>
<keyword evidence="2" id="KW-1185">Reference proteome</keyword>
<evidence type="ECO:0000313" key="1">
    <source>
        <dbReference type="EMBL" id="TGD44058.1"/>
    </source>
</evidence>
<accession>A0ABY2KRY1</accession>
<comment type="caution">
    <text evidence="1">The sequence shown here is derived from an EMBL/GenBank/DDBJ whole genome shotgun (WGS) entry which is preliminary data.</text>
</comment>
<dbReference type="Pfam" id="PF10983">
    <property type="entry name" value="DUF2793"/>
    <property type="match status" value="1"/>
</dbReference>
<evidence type="ECO:0000313" key="2">
    <source>
        <dbReference type="Proteomes" id="UP000297741"/>
    </source>
</evidence>
<dbReference type="Proteomes" id="UP000297741">
    <property type="component" value="Unassembled WGS sequence"/>
</dbReference>
<dbReference type="RefSeq" id="WP_135429317.1">
    <property type="nucleotide sequence ID" value="NZ_RPEM01000003.1"/>
</dbReference>
<name>A0ABY2KRY1_9RHOB</name>
<sequence>MPDTTPNLAMPYILPAQAQKHVTHNEALQIIDAAAQLCVEAMNQNTPPETAQNGQVWAIGTAPTGVWTGRAGQLAVHAGNGWLFVPVQEGWRAWDRASATLQVRQNGVWAPLPMDQLPGLGIGTAFDAVNRLAVASQASLFSHDGSGHQLKINKAAPVDTASLLFQTGWSGRAEMGLAGNDAFAIKVSADGAVWSEALNTVPATGQLRFPAGALLPGGTAGDPALGFDGDSGTGLFRPAAHQIGLCTGGAARAVVTDTALQLLVPVTGTAVTQSASDATPGRLLKVGDFGIGASLLLADFSQDIAPGIYTYQEATAVGAPGSGAAFSGSAIVSKTTGGGCVIIAARLAAGADIRVWHGHRTAATGPVLWTELLHQGRVVGTVAQTAGLTTGAIIERGSNANGNYIRFADGTQICWRDLVAPALAVTTARGALFTNTTLTAPNFPLAFVAAPSVTLRGGFAASADGWLTMNGSPTTTALTNGALRVYAALALTEEFRWGYTAIGRWI</sequence>